<organism evidence="1 2">
    <name type="scientific">Cuscuta campestris</name>
    <dbReference type="NCBI Taxonomy" id="132261"/>
    <lineage>
        <taxon>Eukaryota</taxon>
        <taxon>Viridiplantae</taxon>
        <taxon>Streptophyta</taxon>
        <taxon>Embryophyta</taxon>
        <taxon>Tracheophyta</taxon>
        <taxon>Spermatophyta</taxon>
        <taxon>Magnoliopsida</taxon>
        <taxon>eudicotyledons</taxon>
        <taxon>Gunneridae</taxon>
        <taxon>Pentapetalae</taxon>
        <taxon>asterids</taxon>
        <taxon>lamiids</taxon>
        <taxon>Solanales</taxon>
        <taxon>Convolvulaceae</taxon>
        <taxon>Cuscuteae</taxon>
        <taxon>Cuscuta</taxon>
        <taxon>Cuscuta subgen. Grammica</taxon>
        <taxon>Cuscuta sect. Cleistogrammica</taxon>
    </lineage>
</organism>
<dbReference type="AlphaFoldDB" id="A0A484NL80"/>
<dbReference type="EMBL" id="OOIL02006791">
    <property type="protein sequence ID" value="VFR01733.1"/>
    <property type="molecule type" value="Genomic_DNA"/>
</dbReference>
<sequence length="211" mass="24061">MLREKLAGRSTVPSSSHSLLLNAVSSERIFDELPEARIVSVSRPETAAGDISFSPFLFTYTIQLRYKQFKWILVKKASQVIYLHFALRKRSVIEEFHEKQEQVKEWLHHIGLGEQQSDDDPDDGAALAYNESSVRNRHVPSRAALPIIRPSLGRQHAILERAKSVMQDYLNHFLGNLDIVNSSERRKKTPDVVRVVGLVVARMIGKRFGLF</sequence>
<proteinExistence type="predicted"/>
<evidence type="ECO:0008006" key="3">
    <source>
        <dbReference type="Google" id="ProtNLM"/>
    </source>
</evidence>
<protein>
    <recommendedName>
        <fullName evidence="3">PX domain-containing protein</fullName>
    </recommendedName>
</protein>
<evidence type="ECO:0000313" key="1">
    <source>
        <dbReference type="EMBL" id="VFR01733.1"/>
    </source>
</evidence>
<name>A0A484NL80_9ASTE</name>
<dbReference type="Proteomes" id="UP000595140">
    <property type="component" value="Unassembled WGS sequence"/>
</dbReference>
<accession>A0A484NL80</accession>
<reference evidence="1 2" key="1">
    <citation type="submission" date="2018-04" db="EMBL/GenBank/DDBJ databases">
        <authorList>
            <person name="Vogel A."/>
        </authorList>
    </citation>
    <scope>NUCLEOTIDE SEQUENCE [LARGE SCALE GENOMIC DNA]</scope>
</reference>
<keyword evidence="2" id="KW-1185">Reference proteome</keyword>
<gene>
    <name evidence="1" type="ORF">CCAM_LOCUS43508</name>
</gene>
<evidence type="ECO:0000313" key="2">
    <source>
        <dbReference type="Proteomes" id="UP000595140"/>
    </source>
</evidence>
<dbReference type="OrthoDB" id="14911at2759"/>